<comment type="subcellular location">
    <subcellularLocation>
        <location evidence="5">Cytoplasm</location>
    </subcellularLocation>
</comment>
<dbReference type="SMART" id="SM00732">
    <property type="entry name" value="YqgFc"/>
    <property type="match status" value="1"/>
</dbReference>
<dbReference type="Proteomes" id="UP000316517">
    <property type="component" value="Unassembled WGS sequence"/>
</dbReference>
<dbReference type="EC" id="3.1.-.-" evidence="5"/>
<name>A0A523TDP7_UNCAE</name>
<evidence type="ECO:0000313" key="7">
    <source>
        <dbReference type="EMBL" id="TET28454.1"/>
    </source>
</evidence>
<dbReference type="CDD" id="cd16964">
    <property type="entry name" value="YqgF"/>
    <property type="match status" value="1"/>
</dbReference>
<dbReference type="GO" id="GO:0016788">
    <property type="term" value="F:hydrolase activity, acting on ester bonds"/>
    <property type="evidence" value="ECO:0007669"/>
    <property type="project" value="UniProtKB-UniRule"/>
</dbReference>
<organism evidence="7 8">
    <name type="scientific">Aerophobetes bacterium</name>
    <dbReference type="NCBI Taxonomy" id="2030807"/>
    <lineage>
        <taxon>Bacteria</taxon>
        <taxon>Candidatus Aerophobota</taxon>
    </lineage>
</organism>
<keyword evidence="3 5" id="KW-0540">Nuclease</keyword>
<keyword evidence="1 5" id="KW-0963">Cytoplasm</keyword>
<dbReference type="PANTHER" id="PTHR33317">
    <property type="entry name" value="POLYNUCLEOTIDYL TRANSFERASE, RIBONUCLEASE H-LIKE SUPERFAMILY PROTEIN"/>
    <property type="match status" value="1"/>
</dbReference>
<keyword evidence="2 5" id="KW-0690">Ribosome biogenesis</keyword>
<evidence type="ECO:0000256" key="4">
    <source>
        <dbReference type="ARBA" id="ARBA00022801"/>
    </source>
</evidence>
<dbReference type="PANTHER" id="PTHR33317:SF4">
    <property type="entry name" value="POLYNUCLEOTIDYL TRANSFERASE, RIBONUCLEASE H-LIKE SUPERFAMILY PROTEIN"/>
    <property type="match status" value="1"/>
</dbReference>
<dbReference type="GO" id="GO:0005829">
    <property type="term" value="C:cytosol"/>
    <property type="evidence" value="ECO:0007669"/>
    <property type="project" value="TreeGrafter"/>
</dbReference>
<comment type="similarity">
    <text evidence="5">Belongs to the YqgF HJR family.</text>
</comment>
<feature type="domain" description="YqgF/RNase H-like" evidence="6">
    <location>
        <begin position="1"/>
        <end position="102"/>
    </location>
</feature>
<evidence type="ECO:0000256" key="5">
    <source>
        <dbReference type="HAMAP-Rule" id="MF_00651"/>
    </source>
</evidence>
<comment type="caution">
    <text evidence="7">The sequence shown here is derived from an EMBL/GenBank/DDBJ whole genome shotgun (WGS) entry which is preliminary data.</text>
</comment>
<dbReference type="HAMAP" id="MF_00651">
    <property type="entry name" value="Nuclease_YqgF"/>
    <property type="match status" value="1"/>
</dbReference>
<reference evidence="7 8" key="1">
    <citation type="submission" date="2019-03" db="EMBL/GenBank/DDBJ databases">
        <title>Metabolic potential of uncultured bacteria and archaea associated with petroleum seepage in deep-sea sediments.</title>
        <authorList>
            <person name="Dong X."/>
            <person name="Hubert C."/>
        </authorList>
    </citation>
    <scope>NUCLEOTIDE SEQUENCE [LARGE SCALE GENOMIC DNA]</scope>
    <source>
        <strain evidence="7">E44_bin3</strain>
    </source>
</reference>
<dbReference type="InterPro" id="IPR012337">
    <property type="entry name" value="RNaseH-like_sf"/>
</dbReference>
<keyword evidence="4 5" id="KW-0378">Hydrolase</keyword>
<dbReference type="EMBL" id="SOJT01000134">
    <property type="protein sequence ID" value="TET28454.1"/>
    <property type="molecule type" value="Genomic_DNA"/>
</dbReference>
<evidence type="ECO:0000256" key="3">
    <source>
        <dbReference type="ARBA" id="ARBA00022722"/>
    </source>
</evidence>
<comment type="function">
    <text evidence="5">Could be a nuclease involved in processing of the 5'-end of pre-16S rRNA.</text>
</comment>
<dbReference type="InterPro" id="IPR006641">
    <property type="entry name" value="YqgF/RNaseH-like_dom"/>
</dbReference>
<dbReference type="InterPro" id="IPR005227">
    <property type="entry name" value="YqgF"/>
</dbReference>
<evidence type="ECO:0000256" key="2">
    <source>
        <dbReference type="ARBA" id="ARBA00022517"/>
    </source>
</evidence>
<dbReference type="InterPro" id="IPR037027">
    <property type="entry name" value="YqgF/RNaseH-like_dom_sf"/>
</dbReference>
<sequence>MTILCLDVGDKRIGVAVSDPSESIAQGIEQISRDKHPDKGIGRIKELIHTYKTGKLVVGQPLGLRGEKGTQAQKVEKFVNYLRSEINIPIILVDETLSTVAAEKILREAKLTLSKRKKVKDKLAAAIILEDYLEWQRSEIRNSTGKLDSP</sequence>
<dbReference type="GO" id="GO:0004518">
    <property type="term" value="F:nuclease activity"/>
    <property type="evidence" value="ECO:0007669"/>
    <property type="project" value="UniProtKB-KW"/>
</dbReference>
<gene>
    <name evidence="7" type="primary">ruvX</name>
    <name evidence="7" type="ORF">E3J68_03015</name>
</gene>
<dbReference type="GO" id="GO:0000967">
    <property type="term" value="P:rRNA 5'-end processing"/>
    <property type="evidence" value="ECO:0007669"/>
    <property type="project" value="UniProtKB-UniRule"/>
</dbReference>
<dbReference type="AlphaFoldDB" id="A0A523TDP7"/>
<accession>A0A523TDP7</accession>
<evidence type="ECO:0000256" key="1">
    <source>
        <dbReference type="ARBA" id="ARBA00022490"/>
    </source>
</evidence>
<evidence type="ECO:0000259" key="6">
    <source>
        <dbReference type="SMART" id="SM00732"/>
    </source>
</evidence>
<dbReference type="Gene3D" id="3.30.420.140">
    <property type="entry name" value="YqgF/RNase H-like domain"/>
    <property type="match status" value="1"/>
</dbReference>
<dbReference type="SUPFAM" id="SSF53098">
    <property type="entry name" value="Ribonuclease H-like"/>
    <property type="match status" value="1"/>
</dbReference>
<protein>
    <recommendedName>
        <fullName evidence="5">Putative pre-16S rRNA nuclease</fullName>
        <ecNumber evidence="5">3.1.-.-</ecNumber>
    </recommendedName>
</protein>
<dbReference type="Pfam" id="PF03652">
    <property type="entry name" value="RuvX"/>
    <property type="match status" value="1"/>
</dbReference>
<dbReference type="NCBIfam" id="TIGR00250">
    <property type="entry name" value="RNAse_H_YqgF"/>
    <property type="match status" value="1"/>
</dbReference>
<proteinExistence type="inferred from homology"/>
<evidence type="ECO:0000313" key="8">
    <source>
        <dbReference type="Proteomes" id="UP000316517"/>
    </source>
</evidence>